<gene>
    <name evidence="1" type="ORF">Hamer_G016398</name>
</gene>
<evidence type="ECO:0000313" key="2">
    <source>
        <dbReference type="Proteomes" id="UP000747542"/>
    </source>
</evidence>
<name>A0A8J5N6E9_HOMAM</name>
<accession>A0A8J5N6E9</accession>
<keyword evidence="2" id="KW-1185">Reference proteome</keyword>
<reference evidence="1" key="1">
    <citation type="journal article" date="2021" name="Sci. Adv.">
        <title>The American lobster genome reveals insights on longevity, neural, and immune adaptations.</title>
        <authorList>
            <person name="Polinski J.M."/>
            <person name="Zimin A.V."/>
            <person name="Clark K.F."/>
            <person name="Kohn A.B."/>
            <person name="Sadowski N."/>
            <person name="Timp W."/>
            <person name="Ptitsyn A."/>
            <person name="Khanna P."/>
            <person name="Romanova D.Y."/>
            <person name="Williams P."/>
            <person name="Greenwood S.J."/>
            <person name="Moroz L.L."/>
            <person name="Walt D.R."/>
            <person name="Bodnar A.G."/>
        </authorList>
    </citation>
    <scope>NUCLEOTIDE SEQUENCE</scope>
    <source>
        <strain evidence="1">GMGI-L3</strain>
    </source>
</reference>
<dbReference type="AlphaFoldDB" id="A0A8J5N6E9"/>
<evidence type="ECO:0000313" key="1">
    <source>
        <dbReference type="EMBL" id="KAG7174501.1"/>
    </source>
</evidence>
<dbReference type="Proteomes" id="UP000747542">
    <property type="component" value="Unassembled WGS sequence"/>
</dbReference>
<dbReference type="EMBL" id="JAHLQT010007588">
    <property type="protein sequence ID" value="KAG7174501.1"/>
    <property type="molecule type" value="Genomic_DNA"/>
</dbReference>
<proteinExistence type="predicted"/>
<comment type="caution">
    <text evidence="1">The sequence shown here is derived from an EMBL/GenBank/DDBJ whole genome shotgun (WGS) entry which is preliminary data.</text>
</comment>
<protein>
    <submittedName>
        <fullName evidence="1">Uncharacterized protein</fullName>
    </submittedName>
</protein>
<sequence>MVPWWVRTLMATNTTKTENLHLVEIGG</sequence>
<organism evidence="1 2">
    <name type="scientific">Homarus americanus</name>
    <name type="common">American lobster</name>
    <dbReference type="NCBI Taxonomy" id="6706"/>
    <lineage>
        <taxon>Eukaryota</taxon>
        <taxon>Metazoa</taxon>
        <taxon>Ecdysozoa</taxon>
        <taxon>Arthropoda</taxon>
        <taxon>Crustacea</taxon>
        <taxon>Multicrustacea</taxon>
        <taxon>Malacostraca</taxon>
        <taxon>Eumalacostraca</taxon>
        <taxon>Eucarida</taxon>
        <taxon>Decapoda</taxon>
        <taxon>Pleocyemata</taxon>
        <taxon>Astacidea</taxon>
        <taxon>Nephropoidea</taxon>
        <taxon>Nephropidae</taxon>
        <taxon>Homarus</taxon>
    </lineage>
</organism>